<keyword evidence="2" id="KW-1185">Reference proteome</keyword>
<accession>A0A1T4RIS4</accession>
<sequence length="112" mass="13215">MLEEMYADAVKLGINSVNYWDYTWEELMLELESLRFQQETKLKEHALFDYRLAQLISFAVNDPKNIPTKEEAYPILEVPEEVKRLEEQKQNEQNLLAFFQQLKLDDKGGGSE</sequence>
<reference evidence="1 2" key="1">
    <citation type="submission" date="2017-02" db="EMBL/GenBank/DDBJ databases">
        <authorList>
            <person name="Peterson S.W."/>
        </authorList>
    </citation>
    <scope>NUCLEOTIDE SEQUENCE [LARGE SCALE GENOMIC DNA]</scope>
    <source>
        <strain evidence="1 2">ATCC BAA-1030</strain>
    </source>
</reference>
<organism evidence="1 2">
    <name type="scientific">Pilibacter termitis</name>
    <dbReference type="NCBI Taxonomy" id="263852"/>
    <lineage>
        <taxon>Bacteria</taxon>
        <taxon>Bacillati</taxon>
        <taxon>Bacillota</taxon>
        <taxon>Bacilli</taxon>
        <taxon>Lactobacillales</taxon>
        <taxon>Enterococcaceae</taxon>
        <taxon>Pilibacter</taxon>
    </lineage>
</organism>
<dbReference type="AlphaFoldDB" id="A0A1T4RIS4"/>
<evidence type="ECO:0000313" key="2">
    <source>
        <dbReference type="Proteomes" id="UP000190328"/>
    </source>
</evidence>
<protein>
    <submittedName>
        <fullName evidence="1">Uncharacterized protein</fullName>
    </submittedName>
</protein>
<gene>
    <name evidence="1" type="ORF">SAMN02745116_02620</name>
</gene>
<dbReference type="Proteomes" id="UP000190328">
    <property type="component" value="Unassembled WGS sequence"/>
</dbReference>
<proteinExistence type="predicted"/>
<evidence type="ECO:0000313" key="1">
    <source>
        <dbReference type="EMBL" id="SKA15787.1"/>
    </source>
</evidence>
<dbReference type="EMBL" id="FUXI01000052">
    <property type="protein sequence ID" value="SKA15787.1"/>
    <property type="molecule type" value="Genomic_DNA"/>
</dbReference>
<name>A0A1T4RIS4_9ENTE</name>
<dbReference type="STRING" id="263852.SAMN02745116_02620"/>